<reference evidence="1 2" key="1">
    <citation type="submission" date="2023-03" db="EMBL/GenBank/DDBJ databases">
        <title>Bacillus Genome Sequencing.</title>
        <authorList>
            <person name="Dunlap C."/>
        </authorList>
    </citation>
    <scope>NUCLEOTIDE SEQUENCE [LARGE SCALE GENOMIC DNA]</scope>
    <source>
        <strain evidence="1 2">B-23453</strain>
    </source>
</reference>
<sequence length="127" mass="14208">MDENTSPTTPARVKAIAKHLNIMSDDDLQIFIDDAFQEVLTTGAKEEYHERLTRYLAAHMASINVRQANEESVGPLTKIYNLSRASGETGKGAAMLTPYGEEYDRLMRRVTGRGRLNLTVVGYGRPY</sequence>
<evidence type="ECO:0000313" key="2">
    <source>
        <dbReference type="Proteomes" id="UP001341444"/>
    </source>
</evidence>
<gene>
    <name evidence="1" type="ORF">P4T90_02490</name>
</gene>
<comment type="caution">
    <text evidence="1">The sequence shown here is derived from an EMBL/GenBank/DDBJ whole genome shotgun (WGS) entry which is preliminary data.</text>
</comment>
<dbReference type="InterPro" id="IPR025127">
    <property type="entry name" value="DUF4054"/>
</dbReference>
<organism evidence="1 2">
    <name type="scientific">Heyndrickxia acidicola</name>
    <dbReference type="NCBI Taxonomy" id="209389"/>
    <lineage>
        <taxon>Bacteria</taxon>
        <taxon>Bacillati</taxon>
        <taxon>Bacillota</taxon>
        <taxon>Bacilli</taxon>
        <taxon>Bacillales</taxon>
        <taxon>Bacillaceae</taxon>
        <taxon>Heyndrickxia</taxon>
    </lineage>
</organism>
<keyword evidence="2" id="KW-1185">Reference proteome</keyword>
<dbReference type="Proteomes" id="UP001341444">
    <property type="component" value="Unassembled WGS sequence"/>
</dbReference>
<dbReference type="EMBL" id="JARMAB010000004">
    <property type="protein sequence ID" value="MED1201955.1"/>
    <property type="molecule type" value="Genomic_DNA"/>
</dbReference>
<name>A0ABU6MB96_9BACI</name>
<evidence type="ECO:0000313" key="1">
    <source>
        <dbReference type="EMBL" id="MED1201955.1"/>
    </source>
</evidence>
<accession>A0ABU6MB96</accession>
<dbReference type="Pfam" id="PF13262">
    <property type="entry name" value="DUF4054"/>
    <property type="match status" value="1"/>
</dbReference>
<protein>
    <submittedName>
        <fullName evidence="1">DUF4054 domain-containing protein</fullName>
    </submittedName>
</protein>
<proteinExistence type="predicted"/>
<dbReference type="RefSeq" id="WP_066264503.1">
    <property type="nucleotide sequence ID" value="NZ_JARMAB010000004.1"/>
</dbReference>